<comment type="similarity">
    <text evidence="10">Belongs to the insect chemoreceptor superfamily. Heteromeric odorant receptor channel (TC 1.A.69) family.</text>
</comment>
<feature type="transmembrane region" description="Helical" evidence="10">
    <location>
        <begin position="287"/>
        <end position="305"/>
    </location>
</feature>
<evidence type="ECO:0000256" key="6">
    <source>
        <dbReference type="ARBA" id="ARBA00022989"/>
    </source>
</evidence>
<keyword evidence="7 10" id="KW-0472">Membrane</keyword>
<reference evidence="11 12" key="1">
    <citation type="journal article" date="2008" name="Nature">
        <title>The genome of the model beetle and pest Tribolium castaneum.</title>
        <authorList>
            <consortium name="Tribolium Genome Sequencing Consortium"/>
            <person name="Richards S."/>
            <person name="Gibbs R.A."/>
            <person name="Weinstock G.M."/>
            <person name="Brown S.J."/>
            <person name="Denell R."/>
            <person name="Beeman R.W."/>
            <person name="Gibbs R."/>
            <person name="Beeman R.W."/>
            <person name="Brown S.J."/>
            <person name="Bucher G."/>
            <person name="Friedrich M."/>
            <person name="Grimmelikhuijzen C.J."/>
            <person name="Klingler M."/>
            <person name="Lorenzen M."/>
            <person name="Richards S."/>
            <person name="Roth S."/>
            <person name="Schroder R."/>
            <person name="Tautz D."/>
            <person name="Zdobnov E.M."/>
            <person name="Muzny D."/>
            <person name="Gibbs R.A."/>
            <person name="Weinstock G.M."/>
            <person name="Attaway T."/>
            <person name="Bell S."/>
            <person name="Buhay C.J."/>
            <person name="Chandrabose M.N."/>
            <person name="Chavez D."/>
            <person name="Clerk-Blankenburg K.P."/>
            <person name="Cree A."/>
            <person name="Dao M."/>
            <person name="Davis C."/>
            <person name="Chacko J."/>
            <person name="Dinh H."/>
            <person name="Dugan-Rocha S."/>
            <person name="Fowler G."/>
            <person name="Garner T.T."/>
            <person name="Garnes J."/>
            <person name="Gnirke A."/>
            <person name="Hawes A."/>
            <person name="Hernandez J."/>
            <person name="Hines S."/>
            <person name="Holder M."/>
            <person name="Hume J."/>
            <person name="Jhangiani S.N."/>
            <person name="Joshi V."/>
            <person name="Khan Z.M."/>
            <person name="Jackson L."/>
            <person name="Kovar C."/>
            <person name="Kowis A."/>
            <person name="Lee S."/>
            <person name="Lewis L.R."/>
            <person name="Margolis J."/>
            <person name="Morgan M."/>
            <person name="Nazareth L.V."/>
            <person name="Nguyen N."/>
            <person name="Okwuonu G."/>
            <person name="Parker D."/>
            <person name="Richards S."/>
            <person name="Ruiz S.J."/>
            <person name="Santibanez J."/>
            <person name="Savard J."/>
            <person name="Scherer S.E."/>
            <person name="Schneider B."/>
            <person name="Sodergren E."/>
            <person name="Tautz D."/>
            <person name="Vattahil S."/>
            <person name="Villasana D."/>
            <person name="White C.S."/>
            <person name="Wright R."/>
            <person name="Park Y."/>
            <person name="Beeman R.W."/>
            <person name="Lord J."/>
            <person name="Oppert B."/>
            <person name="Lorenzen M."/>
            <person name="Brown S."/>
            <person name="Wang L."/>
            <person name="Savard J."/>
            <person name="Tautz D."/>
            <person name="Richards S."/>
            <person name="Weinstock G."/>
            <person name="Gibbs R.A."/>
            <person name="Liu Y."/>
            <person name="Worley K."/>
            <person name="Weinstock G."/>
            <person name="Elsik C.G."/>
            <person name="Reese J.T."/>
            <person name="Elhaik E."/>
            <person name="Landan G."/>
            <person name="Graur D."/>
            <person name="Arensburger P."/>
            <person name="Atkinson P."/>
            <person name="Beeman R.W."/>
            <person name="Beidler J."/>
            <person name="Brown S.J."/>
            <person name="Demuth J.P."/>
            <person name="Drury D.W."/>
            <person name="Du Y.Z."/>
            <person name="Fujiwara H."/>
            <person name="Lorenzen M."/>
            <person name="Maselli V."/>
            <person name="Osanai M."/>
            <person name="Park Y."/>
            <person name="Robertson H.M."/>
            <person name="Tu Z."/>
            <person name="Wang J.J."/>
            <person name="Wang S."/>
            <person name="Richards S."/>
            <person name="Song H."/>
            <person name="Zhang L."/>
            <person name="Sodergren E."/>
            <person name="Werner D."/>
            <person name="Stanke M."/>
            <person name="Morgenstern B."/>
            <person name="Solovyev V."/>
            <person name="Kosarev P."/>
            <person name="Brown G."/>
            <person name="Chen H.C."/>
            <person name="Ermolaeva O."/>
            <person name="Hlavina W."/>
            <person name="Kapustin Y."/>
            <person name="Kiryutin B."/>
            <person name="Kitts P."/>
            <person name="Maglott D."/>
            <person name="Pruitt K."/>
            <person name="Sapojnikov V."/>
            <person name="Souvorov A."/>
            <person name="Mackey A.J."/>
            <person name="Waterhouse R.M."/>
            <person name="Wyder S."/>
            <person name="Zdobnov E.M."/>
            <person name="Zdobnov E.M."/>
            <person name="Wyder S."/>
            <person name="Kriventseva E.V."/>
            <person name="Kadowaki T."/>
            <person name="Bork P."/>
            <person name="Aranda M."/>
            <person name="Bao R."/>
            <person name="Beermann A."/>
            <person name="Berns N."/>
            <person name="Bolognesi R."/>
            <person name="Bonneton F."/>
            <person name="Bopp D."/>
            <person name="Brown S.J."/>
            <person name="Bucher G."/>
            <person name="Butts T."/>
            <person name="Chaumot A."/>
            <person name="Denell R.E."/>
            <person name="Ferrier D.E."/>
            <person name="Friedrich M."/>
            <person name="Gordon C.M."/>
            <person name="Jindra M."/>
            <person name="Klingler M."/>
            <person name="Lan Q."/>
            <person name="Lattorff H.M."/>
            <person name="Laudet V."/>
            <person name="von Levetsow C."/>
            <person name="Liu Z."/>
            <person name="Lutz R."/>
            <person name="Lynch J.A."/>
            <person name="da Fonseca R.N."/>
            <person name="Posnien N."/>
            <person name="Reuter R."/>
            <person name="Roth S."/>
            <person name="Savard J."/>
            <person name="Schinko J.B."/>
            <person name="Schmitt C."/>
            <person name="Schoppmeier M."/>
            <person name="Schroder R."/>
            <person name="Shippy T.D."/>
            <person name="Simonnet F."/>
            <person name="Marques-Souza H."/>
            <person name="Tautz D."/>
            <person name="Tomoyasu Y."/>
            <person name="Trauner J."/>
            <person name="Van der Zee M."/>
            <person name="Vervoort M."/>
            <person name="Wittkopp N."/>
            <person name="Wimmer E.A."/>
            <person name="Yang X."/>
            <person name="Jones A.K."/>
            <person name="Sattelle D.B."/>
            <person name="Ebert P.R."/>
            <person name="Nelson D."/>
            <person name="Scott J.G."/>
            <person name="Beeman R.W."/>
            <person name="Muthukrishnan S."/>
            <person name="Kramer K.J."/>
            <person name="Arakane Y."/>
            <person name="Beeman R.W."/>
            <person name="Zhu Q."/>
            <person name="Hogenkamp D."/>
            <person name="Dixit R."/>
            <person name="Oppert B."/>
            <person name="Jiang H."/>
            <person name="Zou Z."/>
            <person name="Marshall J."/>
            <person name="Elpidina E."/>
            <person name="Vinokurov K."/>
            <person name="Oppert C."/>
            <person name="Zou Z."/>
            <person name="Evans J."/>
            <person name="Lu Z."/>
            <person name="Zhao P."/>
            <person name="Sumathipala N."/>
            <person name="Altincicek B."/>
            <person name="Vilcinskas A."/>
            <person name="Williams M."/>
            <person name="Hultmark D."/>
            <person name="Hetru C."/>
            <person name="Jiang H."/>
            <person name="Grimmelikhuijzen C.J."/>
            <person name="Hauser F."/>
            <person name="Cazzamali G."/>
            <person name="Williamson M."/>
            <person name="Park Y."/>
            <person name="Li B."/>
            <person name="Tanaka Y."/>
            <person name="Predel R."/>
            <person name="Neupert S."/>
            <person name="Schachtner J."/>
            <person name="Verleyen P."/>
            <person name="Raible F."/>
            <person name="Bork P."/>
            <person name="Friedrich M."/>
            <person name="Walden K.K."/>
            <person name="Robertson H.M."/>
            <person name="Angeli S."/>
            <person name="Foret S."/>
            <person name="Bucher G."/>
            <person name="Schuetz S."/>
            <person name="Maleszka R."/>
            <person name="Wimmer E.A."/>
            <person name="Beeman R.W."/>
            <person name="Lorenzen M."/>
            <person name="Tomoyasu Y."/>
            <person name="Miller S.C."/>
            <person name="Grossmann D."/>
            <person name="Bucher G."/>
        </authorList>
    </citation>
    <scope>NUCLEOTIDE SEQUENCE [LARGE SCALE GENOMIC DNA]</scope>
    <source>
        <strain evidence="11 12">Georgia GA2</strain>
    </source>
</reference>
<dbReference type="AlphaFoldDB" id="D6WHL4"/>
<evidence type="ECO:0000256" key="5">
    <source>
        <dbReference type="ARBA" id="ARBA00022725"/>
    </source>
</evidence>
<evidence type="ECO:0000256" key="2">
    <source>
        <dbReference type="ARBA" id="ARBA00022475"/>
    </source>
</evidence>
<evidence type="ECO:0000256" key="1">
    <source>
        <dbReference type="ARBA" id="ARBA00004651"/>
    </source>
</evidence>
<dbReference type="GO" id="GO:0004984">
    <property type="term" value="F:olfactory receptor activity"/>
    <property type="evidence" value="ECO:0000318"/>
    <property type="project" value="GO_Central"/>
</dbReference>
<dbReference type="HOGENOM" id="CLU_059644_0_0_1"/>
<feature type="transmembrane region" description="Helical" evidence="10">
    <location>
        <begin position="164"/>
        <end position="190"/>
    </location>
</feature>
<keyword evidence="3 10" id="KW-0716">Sensory transduction</keyword>
<comment type="caution">
    <text evidence="10">Lacks conserved residue(s) required for the propagation of feature annotation.</text>
</comment>
<keyword evidence="6 10" id="KW-1133">Transmembrane helix</keyword>
<keyword evidence="8 10" id="KW-0675">Receptor</keyword>
<organism evidence="11 12">
    <name type="scientific">Tribolium castaneum</name>
    <name type="common">Red flour beetle</name>
    <dbReference type="NCBI Taxonomy" id="7070"/>
    <lineage>
        <taxon>Eukaryota</taxon>
        <taxon>Metazoa</taxon>
        <taxon>Ecdysozoa</taxon>
        <taxon>Arthropoda</taxon>
        <taxon>Hexapoda</taxon>
        <taxon>Insecta</taxon>
        <taxon>Pterygota</taxon>
        <taxon>Neoptera</taxon>
        <taxon>Endopterygota</taxon>
        <taxon>Coleoptera</taxon>
        <taxon>Polyphaga</taxon>
        <taxon>Cucujiformia</taxon>
        <taxon>Tenebrionidae</taxon>
        <taxon>Tenebrionidae incertae sedis</taxon>
        <taxon>Tribolium</taxon>
    </lineage>
</organism>
<evidence type="ECO:0000256" key="3">
    <source>
        <dbReference type="ARBA" id="ARBA00022606"/>
    </source>
</evidence>
<feature type="transmembrane region" description="Helical" evidence="10">
    <location>
        <begin position="62"/>
        <end position="81"/>
    </location>
</feature>
<dbReference type="InterPro" id="IPR004117">
    <property type="entry name" value="7tm6_olfct_rcpt"/>
</dbReference>
<keyword evidence="5 10" id="KW-0552">Olfaction</keyword>
<evidence type="ECO:0000313" key="11">
    <source>
        <dbReference type="EMBL" id="EFA01403.1"/>
    </source>
</evidence>
<keyword evidence="12" id="KW-1185">Reference proteome</keyword>
<dbReference type="PANTHER" id="PTHR21137">
    <property type="entry name" value="ODORANT RECEPTOR"/>
    <property type="match status" value="1"/>
</dbReference>
<sequence length="376" mass="44050">MMDKLNYAPFITLRKIIFIEAKNCKLARFCDVLLIVLYSLAQCLNMYYMYQHFNLSLVIRYGPVLVLSLLVIVTSVISVALEKEIFELHMVFRKIFWPLNCVGKNAQTKLTRKCQITNCWISCSLLLFLVTVISSFPCFGSQREFFICIEVFEKYFGEWSFIPYYFYFAASPFLYYYFFRICYLFVYAILDAQVQYFLIEEYLFETFQTDDLKGWKYLQDAHYQQGIGKSLRLCIENHTALKKFMKMTLKFVLIGMSFFLVLGVLLLVSSFAFITNFADTMSNILKMRMLIFATSTVCITMVLCWTGQQLINVSSEIFLSLGGAPWYFWNRDNSKILLMFLTNCMICLNYELFLALVQLTVSYTLVLYNLHKSGIA</sequence>
<evidence type="ECO:0000313" key="12">
    <source>
        <dbReference type="Proteomes" id="UP000007266"/>
    </source>
</evidence>
<dbReference type="GO" id="GO:0005549">
    <property type="term" value="F:odorant binding"/>
    <property type="evidence" value="ECO:0007669"/>
    <property type="project" value="InterPro"/>
</dbReference>
<feature type="transmembrane region" description="Helical" evidence="10">
    <location>
        <begin position="119"/>
        <end position="136"/>
    </location>
</feature>
<dbReference type="GO" id="GO:0007165">
    <property type="term" value="P:signal transduction"/>
    <property type="evidence" value="ECO:0007669"/>
    <property type="project" value="UniProtKB-KW"/>
</dbReference>
<accession>D6WHL4</accession>
<proteinExistence type="inferred from homology"/>
<reference evidence="11 12" key="2">
    <citation type="journal article" date="2010" name="Nucleic Acids Res.">
        <title>BeetleBase in 2010: revisions to provide comprehensive genomic information for Tribolium castaneum.</title>
        <authorList>
            <person name="Kim H.S."/>
            <person name="Murphy T."/>
            <person name="Xia J."/>
            <person name="Caragea D."/>
            <person name="Park Y."/>
            <person name="Beeman R.W."/>
            <person name="Lorenzen M.D."/>
            <person name="Butcher S."/>
            <person name="Manak J.R."/>
            <person name="Brown S.J."/>
        </authorList>
    </citation>
    <scope>GENOME REANNOTATION</scope>
    <source>
        <strain evidence="11 12">Georgia GA2</strain>
    </source>
</reference>
<dbReference type="EMBL" id="KQ971331">
    <property type="protein sequence ID" value="EFA01403.1"/>
    <property type="molecule type" value="Genomic_DNA"/>
</dbReference>
<keyword evidence="9 10" id="KW-0807">Transducer</keyword>
<feature type="transmembrane region" description="Helical" evidence="10">
    <location>
        <begin position="251"/>
        <end position="275"/>
    </location>
</feature>
<dbReference type="PhylomeDB" id="D6WHL4"/>
<evidence type="ECO:0000256" key="4">
    <source>
        <dbReference type="ARBA" id="ARBA00022692"/>
    </source>
</evidence>
<evidence type="ECO:0000256" key="7">
    <source>
        <dbReference type="ARBA" id="ARBA00023136"/>
    </source>
</evidence>
<dbReference type="InParanoid" id="D6WHL4"/>
<protein>
    <recommendedName>
        <fullName evidence="10">Odorant receptor</fullName>
    </recommendedName>
</protein>
<evidence type="ECO:0000256" key="8">
    <source>
        <dbReference type="ARBA" id="ARBA00023170"/>
    </source>
</evidence>
<keyword evidence="2" id="KW-1003">Cell membrane</keyword>
<dbReference type="GO" id="GO:0005886">
    <property type="term" value="C:plasma membrane"/>
    <property type="evidence" value="ECO:0000318"/>
    <property type="project" value="GO_Central"/>
</dbReference>
<dbReference type="PANTHER" id="PTHR21137:SF35">
    <property type="entry name" value="ODORANT RECEPTOR 19A-RELATED"/>
    <property type="match status" value="1"/>
</dbReference>
<dbReference type="Proteomes" id="UP000007266">
    <property type="component" value="Linkage group 3"/>
</dbReference>
<gene>
    <name evidence="11" type="primary">Or218</name>
    <name evidence="11" type="ORF">TcasGA2_TC030379</name>
</gene>
<name>D6WHL4_TRICA</name>
<comment type="subcellular location">
    <subcellularLocation>
        <location evidence="1 10">Cell membrane</location>
        <topology evidence="1 10">Multi-pass membrane protein</topology>
    </subcellularLocation>
</comment>
<feature type="transmembrane region" description="Helical" evidence="10">
    <location>
        <begin position="32"/>
        <end position="50"/>
    </location>
</feature>
<keyword evidence="4 10" id="KW-0812">Transmembrane</keyword>
<evidence type="ECO:0000256" key="9">
    <source>
        <dbReference type="ARBA" id="ARBA00023224"/>
    </source>
</evidence>
<dbReference type="GO" id="GO:0050911">
    <property type="term" value="P:detection of chemical stimulus involved in sensory perception of smell"/>
    <property type="evidence" value="ECO:0000318"/>
    <property type="project" value="GO_Central"/>
</dbReference>
<evidence type="ECO:0000256" key="10">
    <source>
        <dbReference type="RuleBase" id="RU351113"/>
    </source>
</evidence>